<proteinExistence type="predicted"/>
<protein>
    <submittedName>
        <fullName evidence="1">Uncharacterized protein</fullName>
    </submittedName>
</protein>
<organism evidence="1 2">
    <name type="scientific">Burkholderia territorii</name>
    <dbReference type="NCBI Taxonomy" id="1503055"/>
    <lineage>
        <taxon>Bacteria</taxon>
        <taxon>Pseudomonadati</taxon>
        <taxon>Pseudomonadota</taxon>
        <taxon>Betaproteobacteria</taxon>
        <taxon>Burkholderiales</taxon>
        <taxon>Burkholderiaceae</taxon>
        <taxon>Burkholderia</taxon>
        <taxon>Burkholderia cepacia complex</taxon>
    </lineage>
</organism>
<sequence length="238" mass="26597">MNSTSPPIPQAQVTPALYLRVRQWLLDHDVDAKPMLDWSTNIEPPTTPEHMASEIIWVILCAGRSAQAASTIQRKVWQAIEAGAPVVTVFGYRAKAAAIDRAWRERDQDFAALQAVLATHDVRQLLAWCKAIPFIGDDTMFQLAKNFGARLPKPDIHLCRLSGIPDRPRRPLNYRFDACMALCEMLASVSGDNIATVDSLLWLACNKRILVTDPSAAPVRFEERVSRIRSIHQTQSEG</sequence>
<keyword evidence="2" id="KW-1185">Reference proteome</keyword>
<dbReference type="RefSeq" id="WP_060108197.1">
    <property type="nucleotide sequence ID" value="NZ_LPEQ01000113.1"/>
</dbReference>
<evidence type="ECO:0000313" key="2">
    <source>
        <dbReference type="Proteomes" id="UP000062317"/>
    </source>
</evidence>
<evidence type="ECO:0000313" key="1">
    <source>
        <dbReference type="EMBL" id="KVV40877.1"/>
    </source>
</evidence>
<accession>A0A105V3V0</accession>
<dbReference type="Proteomes" id="UP000062317">
    <property type="component" value="Unassembled WGS sequence"/>
</dbReference>
<name>A0A105V3V0_9BURK</name>
<gene>
    <name evidence="1" type="ORF">WT27_13190</name>
</gene>
<comment type="caution">
    <text evidence="1">The sequence shown here is derived from an EMBL/GenBank/DDBJ whole genome shotgun (WGS) entry which is preliminary data.</text>
</comment>
<reference evidence="1 2" key="1">
    <citation type="submission" date="2015-11" db="EMBL/GenBank/DDBJ databases">
        <title>Expanding the genomic diversity of Burkholderia species for the development of highly accurate diagnostics.</title>
        <authorList>
            <person name="Sahl J."/>
            <person name="Keim P."/>
            <person name="Wagner D."/>
        </authorList>
    </citation>
    <scope>NUCLEOTIDE SEQUENCE [LARGE SCALE GENOMIC DNA]</scope>
    <source>
        <strain evidence="1 2">MSMB1301WGS</strain>
    </source>
</reference>
<dbReference type="AlphaFoldDB" id="A0A105V3V0"/>
<dbReference type="EMBL" id="LPEQ01000113">
    <property type="protein sequence ID" value="KVV40877.1"/>
    <property type="molecule type" value="Genomic_DNA"/>
</dbReference>